<feature type="transmembrane region" description="Helical" evidence="3">
    <location>
        <begin position="107"/>
        <end position="134"/>
    </location>
</feature>
<dbReference type="SUPFAM" id="SSF103473">
    <property type="entry name" value="MFS general substrate transporter"/>
    <property type="match status" value="1"/>
</dbReference>
<feature type="transmembrane region" description="Helical" evidence="3">
    <location>
        <begin position="384"/>
        <end position="404"/>
    </location>
</feature>
<keyword evidence="3" id="KW-1133">Transmembrane helix</keyword>
<dbReference type="NCBIfam" id="TIGR00792">
    <property type="entry name" value="gph"/>
    <property type="match status" value="1"/>
</dbReference>
<feature type="transmembrane region" description="Helical" evidence="3">
    <location>
        <begin position="331"/>
        <end position="356"/>
    </location>
</feature>
<evidence type="ECO:0000313" key="5">
    <source>
        <dbReference type="Proteomes" id="UP001256646"/>
    </source>
</evidence>
<feature type="transmembrane region" description="Helical" evidence="3">
    <location>
        <begin position="12"/>
        <end position="32"/>
    </location>
</feature>
<dbReference type="Pfam" id="PF13347">
    <property type="entry name" value="MFS_2"/>
    <property type="match status" value="1"/>
</dbReference>
<feature type="transmembrane region" description="Helical" evidence="3">
    <location>
        <begin position="416"/>
        <end position="435"/>
    </location>
</feature>
<evidence type="ECO:0000313" key="4">
    <source>
        <dbReference type="EMBL" id="MDR5588096.1"/>
    </source>
</evidence>
<protein>
    <submittedName>
        <fullName evidence="4">Glycoside-pentoside-hexuronide (GPH):cation symporter</fullName>
    </submittedName>
</protein>
<dbReference type="InterPro" id="IPR039672">
    <property type="entry name" value="MFS_2"/>
</dbReference>
<feature type="transmembrane region" description="Helical" evidence="3">
    <location>
        <begin position="177"/>
        <end position="197"/>
    </location>
</feature>
<feature type="transmembrane region" description="Helical" evidence="3">
    <location>
        <begin position="38"/>
        <end position="65"/>
    </location>
</feature>
<keyword evidence="2" id="KW-0769">Symport</keyword>
<name>A0ABU1EI88_9CLOT</name>
<gene>
    <name evidence="4" type="ORF">RGC78_11540</name>
</gene>
<evidence type="ECO:0000256" key="3">
    <source>
        <dbReference type="SAM" id="Phobius"/>
    </source>
</evidence>
<accession>A0ABU1EI88</accession>
<keyword evidence="5" id="KW-1185">Reference proteome</keyword>
<feature type="transmembrane region" description="Helical" evidence="3">
    <location>
        <begin position="237"/>
        <end position="259"/>
    </location>
</feature>
<feature type="transmembrane region" description="Helical" evidence="3">
    <location>
        <begin position="77"/>
        <end position="95"/>
    </location>
</feature>
<keyword evidence="1" id="KW-0813">Transport</keyword>
<evidence type="ECO:0000256" key="2">
    <source>
        <dbReference type="ARBA" id="ARBA00022847"/>
    </source>
</evidence>
<keyword evidence="3" id="KW-0812">Transmembrane</keyword>
<dbReference type="RefSeq" id="WP_252224230.1">
    <property type="nucleotide sequence ID" value="NZ_JAVJAN010000030.1"/>
</dbReference>
<proteinExistence type="predicted"/>
<evidence type="ECO:0000256" key="1">
    <source>
        <dbReference type="ARBA" id="ARBA00022448"/>
    </source>
</evidence>
<dbReference type="InterPro" id="IPR036259">
    <property type="entry name" value="MFS_trans_sf"/>
</dbReference>
<reference evidence="4 5" key="1">
    <citation type="submission" date="2023-09" db="EMBL/GenBank/DDBJ databases">
        <authorList>
            <person name="Zhai L."/>
        </authorList>
    </citation>
    <scope>NUCLEOTIDE SEQUENCE [LARGE SCALE GENOMIC DNA]</scope>
    <source>
        <strain evidence="4 5">5 N-1</strain>
    </source>
</reference>
<dbReference type="Proteomes" id="UP001256646">
    <property type="component" value="Unassembled WGS sequence"/>
</dbReference>
<dbReference type="EMBL" id="JAVJAN010000030">
    <property type="protein sequence ID" value="MDR5588096.1"/>
    <property type="molecule type" value="Genomic_DNA"/>
</dbReference>
<dbReference type="InterPro" id="IPR001927">
    <property type="entry name" value="Na/Gal_symport"/>
</dbReference>
<dbReference type="PANTHER" id="PTHR11328:SF36">
    <property type="entry name" value="MELIBIOSE PERMEASE"/>
    <property type="match status" value="1"/>
</dbReference>
<sequence length="463" mass="51540">MLNSKKINRCFAMGGLGQNLVYALMSAFLFFFTEGVGLSAATIGTLLFVVRIYGLIVDPIIAVIIEKTNTKWGKYKPYIISMPPIISILLIALFFKPNLSPGTHIIYVYVVTILFWTAYAFFDIAFWSIIPAITKNENFRFKLLQSIKIASVFAIFGFGIAQMPLVDILGNGSYLKGFFLLSIILGSLFLIFGLVLSKELFSNESLKDLGLSKTSEIKDKKVKKNNKLKLSDMIKALLANSPLINVISAKLFIYTALYIKTNLLIYFYKFSLGNDKLGSFSNLIALPVTLILIAISPKLLKKYGNKKVMSYFLGISVIISFIYIINFKVSYFYIIIDGLSSAIVGMYSLVITNMVVSTVEYGEWKTNTRLESVILSTNTISSKLTSGMSAAISGWILNGIGYIPGKVQSVETLSNLHNAIVWIPVVGYGIAIIILSRYKLTSEMYNNIVKDLEIRNKESKQAC</sequence>
<feature type="transmembrane region" description="Helical" evidence="3">
    <location>
        <begin position="308"/>
        <end position="325"/>
    </location>
</feature>
<comment type="caution">
    <text evidence="4">The sequence shown here is derived from an EMBL/GenBank/DDBJ whole genome shotgun (WGS) entry which is preliminary data.</text>
</comment>
<feature type="transmembrane region" description="Helical" evidence="3">
    <location>
        <begin position="146"/>
        <end position="165"/>
    </location>
</feature>
<feature type="transmembrane region" description="Helical" evidence="3">
    <location>
        <begin position="279"/>
        <end position="296"/>
    </location>
</feature>
<organism evidence="4 5">
    <name type="scientific">Clostridium aquiflavi</name>
    <dbReference type="NCBI Taxonomy" id="3073603"/>
    <lineage>
        <taxon>Bacteria</taxon>
        <taxon>Bacillati</taxon>
        <taxon>Bacillota</taxon>
        <taxon>Clostridia</taxon>
        <taxon>Eubacteriales</taxon>
        <taxon>Clostridiaceae</taxon>
        <taxon>Clostridium</taxon>
    </lineage>
</organism>
<dbReference type="Gene3D" id="1.20.1250.20">
    <property type="entry name" value="MFS general substrate transporter like domains"/>
    <property type="match status" value="1"/>
</dbReference>
<dbReference type="PANTHER" id="PTHR11328">
    <property type="entry name" value="MAJOR FACILITATOR SUPERFAMILY DOMAIN-CONTAINING PROTEIN"/>
    <property type="match status" value="1"/>
</dbReference>
<keyword evidence="3" id="KW-0472">Membrane</keyword>